<dbReference type="PATRIC" id="fig|1029822.3.peg.1627"/>
<sequence>MIRLLSREKLIKDVSKDTGLDPDIVATILQSYDKHIQKGVLNGEIVYLGMLGKLRLKKLANGSKIRISATPYFRKEIQNATVCKHKKEGS</sequence>
<organism evidence="2 3">
    <name type="scientific">Ligilactobacillus salivarius NIAS840</name>
    <dbReference type="NCBI Taxonomy" id="1029822"/>
    <lineage>
        <taxon>Bacteria</taxon>
        <taxon>Bacillati</taxon>
        <taxon>Bacillota</taxon>
        <taxon>Bacilli</taxon>
        <taxon>Lactobacillales</taxon>
        <taxon>Lactobacillaceae</taxon>
        <taxon>Ligilactobacillus</taxon>
    </lineage>
</organism>
<dbReference type="SUPFAM" id="SSF47729">
    <property type="entry name" value="IHF-like DNA-binding proteins"/>
    <property type="match status" value="1"/>
</dbReference>
<evidence type="ECO:0000313" key="3">
    <source>
        <dbReference type="Proteomes" id="UP000006227"/>
    </source>
</evidence>
<evidence type="ECO:0000313" key="2">
    <source>
        <dbReference type="EMBL" id="EGL98202.1"/>
    </source>
</evidence>
<dbReference type="EMBL" id="AFMN01000002">
    <property type="protein sequence ID" value="EGL98202.1"/>
    <property type="molecule type" value="Genomic_DNA"/>
</dbReference>
<gene>
    <name evidence="2" type="ORF">NIAS840_01633</name>
</gene>
<reference evidence="2 3" key="1">
    <citation type="journal article" date="2011" name="J. Bacteriol.">
        <title>Genome Sequence of Lactobacillus salivarius NIAS840, Isolated from Chicken Intestine.</title>
        <authorList>
            <person name="Ham J.S."/>
            <person name="Kim H.W."/>
            <person name="Seol K.H."/>
            <person name="Jang A."/>
            <person name="Jeong S.G."/>
            <person name="Oh M.H."/>
            <person name="Kim D.H."/>
            <person name="Kang D.K."/>
            <person name="Kim G.B."/>
            <person name="Cha C.J."/>
        </authorList>
    </citation>
    <scope>NUCLEOTIDE SEQUENCE [LARGE SCALE GENOMIC DNA]</scope>
    <source>
        <strain evidence="2 3">NIAS840</strain>
    </source>
</reference>
<protein>
    <recommendedName>
        <fullName evidence="1">HU domain-containing protein</fullName>
    </recommendedName>
</protein>
<dbReference type="GO" id="GO:0003677">
    <property type="term" value="F:DNA binding"/>
    <property type="evidence" value="ECO:0007669"/>
    <property type="project" value="InterPro"/>
</dbReference>
<accession>F5VFR3</accession>
<dbReference type="AlphaFoldDB" id="F5VFR3"/>
<evidence type="ECO:0000259" key="1">
    <source>
        <dbReference type="Pfam" id="PF18291"/>
    </source>
</evidence>
<dbReference type="Proteomes" id="UP000006227">
    <property type="component" value="Unassembled WGS sequence"/>
</dbReference>
<dbReference type="InterPro" id="IPR010992">
    <property type="entry name" value="IHF-like_DNA-bd_dom_sf"/>
</dbReference>
<proteinExistence type="predicted"/>
<feature type="domain" description="HU" evidence="1">
    <location>
        <begin position="5"/>
        <end position="57"/>
    </location>
</feature>
<dbReference type="RefSeq" id="WP_003706741.1">
    <property type="nucleotide sequence ID" value="NZ_AFMN01000002.1"/>
</dbReference>
<dbReference type="Pfam" id="PF18291">
    <property type="entry name" value="HU-HIG"/>
    <property type="match status" value="1"/>
</dbReference>
<name>F5VFR3_9LACO</name>
<comment type="caution">
    <text evidence="2">The sequence shown here is derived from an EMBL/GenBank/DDBJ whole genome shotgun (WGS) entry which is preliminary data.</text>
</comment>
<dbReference type="InterPro" id="IPR041607">
    <property type="entry name" value="HU-HIG"/>
</dbReference>